<dbReference type="GO" id="GO:0015627">
    <property type="term" value="C:type II protein secretion system complex"/>
    <property type="evidence" value="ECO:0007669"/>
    <property type="project" value="InterPro"/>
</dbReference>
<keyword evidence="13" id="KW-1185">Reference proteome</keyword>
<dbReference type="GO" id="GO:0015628">
    <property type="term" value="P:protein secretion by the type II secretion system"/>
    <property type="evidence" value="ECO:0007669"/>
    <property type="project" value="InterPro"/>
</dbReference>
<keyword evidence="9" id="KW-0472">Membrane</keyword>
<sequence>MPWEGGTQATALVPAEMAPVTDSQLPDLPVAQALAAARISAGRGELEEDRHVAVAAQDGRLLTAVTSPDLMDGWLATLIASGLSPRAIVPAALCLPRPDEGALIAELGGQTLVRTPHAAFTGEAALIDALAEQLRAMSGNEIEAALLALHASPALDLRQGRYAPRRVSYFTVADWLPLARLAANAALLALLAMLTIIVRLDLDASAREQQAVAKVQQRFPSAVNLDTAERLVTAASARQGAGAQSFSAPMAALLSAISTVPGVAVRDIAFDGLGSLRFTAAAARAEDINTVLRTLQHQGWKVTVPPSLAPDPTGATVAAITLRAE</sequence>
<evidence type="ECO:0000256" key="4">
    <source>
        <dbReference type="ARBA" id="ARBA00022475"/>
    </source>
</evidence>
<evidence type="ECO:0000256" key="1">
    <source>
        <dbReference type="ARBA" id="ARBA00004377"/>
    </source>
</evidence>
<evidence type="ECO:0000256" key="6">
    <source>
        <dbReference type="ARBA" id="ARBA00022692"/>
    </source>
</evidence>
<accession>A0A7Y0BLP8</accession>
<comment type="subcellular location">
    <subcellularLocation>
        <location evidence="1">Cell inner membrane</location>
        <topology evidence="1">Single-pass membrane protein</topology>
    </subcellularLocation>
</comment>
<keyword evidence="6" id="KW-0812">Transmembrane</keyword>
<evidence type="ECO:0000256" key="8">
    <source>
        <dbReference type="ARBA" id="ARBA00022989"/>
    </source>
</evidence>
<feature type="domain" description="GspL cytoplasmic actin-ATPase-like" evidence="10">
    <location>
        <begin position="49"/>
        <end position="121"/>
    </location>
</feature>
<name>A0A7Y0BLP8_9SPHN</name>
<dbReference type="Pfam" id="PF05134">
    <property type="entry name" value="T2SSL"/>
    <property type="match status" value="1"/>
</dbReference>
<evidence type="ECO:0000256" key="5">
    <source>
        <dbReference type="ARBA" id="ARBA00022519"/>
    </source>
</evidence>
<dbReference type="NCBIfam" id="TIGR01709">
    <property type="entry name" value="typeII_sec_gspL"/>
    <property type="match status" value="1"/>
</dbReference>
<comment type="caution">
    <text evidence="12">The sequence shown here is derived from an EMBL/GenBank/DDBJ whole genome shotgun (WGS) entry which is preliminary data.</text>
</comment>
<reference evidence="12 13" key="1">
    <citation type="submission" date="2020-04" db="EMBL/GenBank/DDBJ databases">
        <title>Novosphingobium sp. TW-4 isolated from soil.</title>
        <authorList>
            <person name="Dahal R.H."/>
            <person name="Chaudhary D.K."/>
        </authorList>
    </citation>
    <scope>NUCLEOTIDE SEQUENCE [LARGE SCALE GENOMIC DNA]</scope>
    <source>
        <strain evidence="12 13">TW-4</strain>
    </source>
</reference>
<evidence type="ECO:0008006" key="14">
    <source>
        <dbReference type="Google" id="ProtNLM"/>
    </source>
</evidence>
<dbReference type="InterPro" id="IPR025691">
    <property type="entry name" value="GspL_pp_dom"/>
</dbReference>
<evidence type="ECO:0000259" key="11">
    <source>
        <dbReference type="Pfam" id="PF12693"/>
    </source>
</evidence>
<organism evidence="12 13">
    <name type="scientific">Novosphingobium olei</name>
    <dbReference type="NCBI Taxonomy" id="2728851"/>
    <lineage>
        <taxon>Bacteria</taxon>
        <taxon>Pseudomonadati</taxon>
        <taxon>Pseudomonadota</taxon>
        <taxon>Alphaproteobacteria</taxon>
        <taxon>Sphingomonadales</taxon>
        <taxon>Sphingomonadaceae</taxon>
        <taxon>Novosphingobium</taxon>
    </lineage>
</organism>
<feature type="domain" description="GspL periplasmic" evidence="11">
    <location>
        <begin position="173"/>
        <end position="303"/>
    </location>
</feature>
<evidence type="ECO:0000256" key="2">
    <source>
        <dbReference type="ARBA" id="ARBA00005318"/>
    </source>
</evidence>
<dbReference type="Gene3D" id="3.30.420.380">
    <property type="match status" value="1"/>
</dbReference>
<dbReference type="GO" id="GO:0005886">
    <property type="term" value="C:plasma membrane"/>
    <property type="evidence" value="ECO:0007669"/>
    <property type="project" value="UniProtKB-SubCell"/>
</dbReference>
<dbReference type="AlphaFoldDB" id="A0A7Y0BLP8"/>
<dbReference type="EMBL" id="JABBGM010000001">
    <property type="protein sequence ID" value="NML92131.1"/>
    <property type="molecule type" value="Genomic_DNA"/>
</dbReference>
<keyword evidence="7" id="KW-0653">Protein transport</keyword>
<dbReference type="InterPro" id="IPR024230">
    <property type="entry name" value="GspL_cyto_dom"/>
</dbReference>
<evidence type="ECO:0000256" key="7">
    <source>
        <dbReference type="ARBA" id="ARBA00022927"/>
    </source>
</evidence>
<keyword evidence="5" id="KW-0997">Cell inner membrane</keyword>
<evidence type="ECO:0000313" key="12">
    <source>
        <dbReference type="EMBL" id="NML92131.1"/>
    </source>
</evidence>
<evidence type="ECO:0000259" key="10">
    <source>
        <dbReference type="Pfam" id="PF05134"/>
    </source>
</evidence>
<protein>
    <recommendedName>
        <fullName evidence="14">General secretion pathway protein GspL</fullName>
    </recommendedName>
</protein>
<evidence type="ECO:0000313" key="13">
    <source>
        <dbReference type="Proteomes" id="UP000583556"/>
    </source>
</evidence>
<proteinExistence type="inferred from homology"/>
<evidence type="ECO:0000256" key="9">
    <source>
        <dbReference type="ARBA" id="ARBA00023136"/>
    </source>
</evidence>
<keyword evidence="4" id="KW-1003">Cell membrane</keyword>
<gene>
    <name evidence="12" type="ORF">HHL27_00355</name>
</gene>
<comment type="similarity">
    <text evidence="2">Belongs to the GSP L family.</text>
</comment>
<dbReference type="InterPro" id="IPR007812">
    <property type="entry name" value="T2SS_protein-GspL"/>
</dbReference>
<dbReference type="GO" id="GO:0009276">
    <property type="term" value="C:Gram-negative-bacterium-type cell wall"/>
    <property type="evidence" value="ECO:0007669"/>
    <property type="project" value="InterPro"/>
</dbReference>
<keyword evidence="3" id="KW-0813">Transport</keyword>
<keyword evidence="8" id="KW-1133">Transmembrane helix</keyword>
<evidence type="ECO:0000256" key="3">
    <source>
        <dbReference type="ARBA" id="ARBA00022448"/>
    </source>
</evidence>
<dbReference type="Proteomes" id="UP000583556">
    <property type="component" value="Unassembled WGS sequence"/>
</dbReference>
<dbReference type="Pfam" id="PF12693">
    <property type="entry name" value="GspL_C"/>
    <property type="match status" value="1"/>
</dbReference>